<gene>
    <name evidence="2" type="ORF">P879_02843</name>
</gene>
<dbReference type="Proteomes" id="UP000699462">
    <property type="component" value="Unassembled WGS sequence"/>
</dbReference>
<dbReference type="InterPro" id="IPR006016">
    <property type="entry name" value="UspA"/>
</dbReference>
<keyword evidence="3" id="KW-1185">Reference proteome</keyword>
<dbReference type="PANTHER" id="PTHR46989:SF3">
    <property type="entry name" value="USPA DOMAIN-CONTAINING PROTEIN"/>
    <property type="match status" value="1"/>
</dbReference>
<evidence type="ECO:0000313" key="2">
    <source>
        <dbReference type="EMBL" id="KAF8569834.1"/>
    </source>
</evidence>
<evidence type="ECO:0000259" key="1">
    <source>
        <dbReference type="Pfam" id="PF00582"/>
    </source>
</evidence>
<dbReference type="Pfam" id="PF00582">
    <property type="entry name" value="Usp"/>
    <property type="match status" value="1"/>
</dbReference>
<accession>A0A8T0DRW6</accession>
<proteinExistence type="predicted"/>
<comment type="caution">
    <text evidence="2">The sequence shown here is derived from an EMBL/GenBank/DDBJ whole genome shotgun (WGS) entry which is preliminary data.</text>
</comment>
<organism evidence="2 3">
    <name type="scientific">Paragonimus westermani</name>
    <dbReference type="NCBI Taxonomy" id="34504"/>
    <lineage>
        <taxon>Eukaryota</taxon>
        <taxon>Metazoa</taxon>
        <taxon>Spiralia</taxon>
        <taxon>Lophotrochozoa</taxon>
        <taxon>Platyhelminthes</taxon>
        <taxon>Trematoda</taxon>
        <taxon>Digenea</taxon>
        <taxon>Plagiorchiida</taxon>
        <taxon>Troglotremata</taxon>
        <taxon>Troglotrematidae</taxon>
        <taxon>Paragonimus</taxon>
    </lineage>
</organism>
<sequence length="159" mass="18063">MATTRPRRILFPVDESDHCKRAIQWYFDKFALKNDKIYLLHVAEPQFAKNVHYDVAADYTTELQNTMNHSVELGQQVGDSVQALFKSHGLSSQFLMYLSNKPGEQTVRVAEDKLVDMIIIGNRGMSTLRRTVFGSVSDYVIHHANIPVIIVPPPQPISH</sequence>
<dbReference type="EMBL" id="JTDF01001566">
    <property type="protein sequence ID" value="KAF8569834.1"/>
    <property type="molecule type" value="Genomic_DNA"/>
</dbReference>
<dbReference type="SUPFAM" id="SSF52402">
    <property type="entry name" value="Adenine nucleotide alpha hydrolases-like"/>
    <property type="match status" value="1"/>
</dbReference>
<dbReference type="PANTHER" id="PTHR46989">
    <property type="entry name" value="USP DOMAIN-CONTAINING PROTEIN"/>
    <property type="match status" value="1"/>
</dbReference>
<dbReference type="Gene3D" id="3.40.50.620">
    <property type="entry name" value="HUPs"/>
    <property type="match status" value="1"/>
</dbReference>
<dbReference type="InterPro" id="IPR014729">
    <property type="entry name" value="Rossmann-like_a/b/a_fold"/>
</dbReference>
<name>A0A8T0DRW6_9TREM</name>
<dbReference type="PRINTS" id="PR01438">
    <property type="entry name" value="UNVRSLSTRESS"/>
</dbReference>
<dbReference type="CDD" id="cd23659">
    <property type="entry name" value="USP_At3g01520-like"/>
    <property type="match status" value="1"/>
</dbReference>
<reference evidence="2 3" key="1">
    <citation type="submission" date="2019-07" db="EMBL/GenBank/DDBJ databases">
        <title>Annotation for the trematode Paragonimus westermani.</title>
        <authorList>
            <person name="Choi Y.-J."/>
        </authorList>
    </citation>
    <scope>NUCLEOTIDE SEQUENCE [LARGE SCALE GENOMIC DNA]</scope>
    <source>
        <strain evidence="2">180907_Pwestermani</strain>
    </source>
</reference>
<dbReference type="InterPro" id="IPR006015">
    <property type="entry name" value="Universal_stress_UspA"/>
</dbReference>
<dbReference type="AlphaFoldDB" id="A0A8T0DRW6"/>
<dbReference type="OrthoDB" id="843225at2759"/>
<evidence type="ECO:0000313" key="3">
    <source>
        <dbReference type="Proteomes" id="UP000699462"/>
    </source>
</evidence>
<feature type="domain" description="UspA" evidence="1">
    <location>
        <begin position="7"/>
        <end position="152"/>
    </location>
</feature>
<protein>
    <recommendedName>
        <fullName evidence="1">UspA domain-containing protein</fullName>
    </recommendedName>
</protein>